<dbReference type="PANTHER" id="PTHR30055">
    <property type="entry name" value="HTH-TYPE TRANSCRIPTIONAL REGULATOR RUTR"/>
    <property type="match status" value="1"/>
</dbReference>
<dbReference type="InterPro" id="IPR036271">
    <property type="entry name" value="Tet_transcr_reg_TetR-rel_C_sf"/>
</dbReference>
<dbReference type="Pfam" id="PF00440">
    <property type="entry name" value="TetR_N"/>
    <property type="match status" value="1"/>
</dbReference>
<evidence type="ECO:0000256" key="1">
    <source>
        <dbReference type="ARBA" id="ARBA00023015"/>
    </source>
</evidence>
<evidence type="ECO:0000256" key="3">
    <source>
        <dbReference type="ARBA" id="ARBA00023163"/>
    </source>
</evidence>
<reference evidence="6 7" key="1">
    <citation type="submission" date="2019-03" db="EMBL/GenBank/DDBJ databases">
        <title>Genomic Encyclopedia of Type Strains, Phase IV (KMG-IV): sequencing the most valuable type-strain genomes for metagenomic binning, comparative biology and taxonomic classification.</title>
        <authorList>
            <person name="Goeker M."/>
        </authorList>
    </citation>
    <scope>NUCLEOTIDE SEQUENCE [LARGE SCALE GENOMIC DNA]</scope>
    <source>
        <strain evidence="6 7">DSM 45765</strain>
    </source>
</reference>
<proteinExistence type="predicted"/>
<feature type="DNA-binding region" description="H-T-H motif" evidence="4">
    <location>
        <begin position="35"/>
        <end position="54"/>
    </location>
</feature>
<keyword evidence="3" id="KW-0804">Transcription</keyword>
<feature type="domain" description="HTH tetR-type" evidence="5">
    <location>
        <begin position="12"/>
        <end position="72"/>
    </location>
</feature>
<comment type="caution">
    <text evidence="6">The sequence shown here is derived from an EMBL/GenBank/DDBJ whole genome shotgun (WGS) entry which is preliminary data.</text>
</comment>
<protein>
    <submittedName>
        <fullName evidence="6">TetR family transcriptional regulator</fullName>
    </submittedName>
</protein>
<organism evidence="6 7">
    <name type="scientific">Tamaricihabitans halophyticus</name>
    <dbReference type="NCBI Taxonomy" id="1262583"/>
    <lineage>
        <taxon>Bacteria</taxon>
        <taxon>Bacillati</taxon>
        <taxon>Actinomycetota</taxon>
        <taxon>Actinomycetes</taxon>
        <taxon>Pseudonocardiales</taxon>
        <taxon>Pseudonocardiaceae</taxon>
        <taxon>Tamaricihabitans</taxon>
    </lineage>
</organism>
<dbReference type="PRINTS" id="PR00455">
    <property type="entry name" value="HTHTETR"/>
</dbReference>
<dbReference type="GO" id="GO:0003700">
    <property type="term" value="F:DNA-binding transcription factor activity"/>
    <property type="evidence" value="ECO:0007669"/>
    <property type="project" value="TreeGrafter"/>
</dbReference>
<dbReference type="GO" id="GO:0000976">
    <property type="term" value="F:transcription cis-regulatory region binding"/>
    <property type="evidence" value="ECO:0007669"/>
    <property type="project" value="TreeGrafter"/>
</dbReference>
<evidence type="ECO:0000256" key="2">
    <source>
        <dbReference type="ARBA" id="ARBA00023125"/>
    </source>
</evidence>
<keyword evidence="2 4" id="KW-0238">DNA-binding</keyword>
<dbReference type="AlphaFoldDB" id="A0A4R2R3U4"/>
<evidence type="ECO:0000256" key="4">
    <source>
        <dbReference type="PROSITE-ProRule" id="PRU00335"/>
    </source>
</evidence>
<dbReference type="OrthoDB" id="9806334at2"/>
<dbReference type="PROSITE" id="PS50977">
    <property type="entry name" value="HTH_TETR_2"/>
    <property type="match status" value="1"/>
</dbReference>
<keyword evidence="1" id="KW-0805">Transcription regulation</keyword>
<dbReference type="RefSeq" id="WP_132875989.1">
    <property type="nucleotide sequence ID" value="NZ_SLXQ01000001.1"/>
</dbReference>
<dbReference type="PANTHER" id="PTHR30055:SF240">
    <property type="entry name" value="HTH-TYPE TRANSCRIPTIONAL REGULATOR ACRR"/>
    <property type="match status" value="1"/>
</dbReference>
<dbReference type="SUPFAM" id="SSF48498">
    <property type="entry name" value="Tetracyclin repressor-like, C-terminal domain"/>
    <property type="match status" value="1"/>
</dbReference>
<dbReference type="InterPro" id="IPR050109">
    <property type="entry name" value="HTH-type_TetR-like_transc_reg"/>
</dbReference>
<evidence type="ECO:0000259" key="5">
    <source>
        <dbReference type="PROSITE" id="PS50977"/>
    </source>
</evidence>
<dbReference type="InterPro" id="IPR009057">
    <property type="entry name" value="Homeodomain-like_sf"/>
</dbReference>
<dbReference type="Gene3D" id="1.10.357.10">
    <property type="entry name" value="Tetracycline Repressor, domain 2"/>
    <property type="match status" value="1"/>
</dbReference>
<keyword evidence="7" id="KW-1185">Reference proteome</keyword>
<name>A0A4R2R3U4_9PSEU</name>
<accession>A0A4R2R3U4</accession>
<evidence type="ECO:0000313" key="7">
    <source>
        <dbReference type="Proteomes" id="UP000294911"/>
    </source>
</evidence>
<evidence type="ECO:0000313" key="6">
    <source>
        <dbReference type="EMBL" id="TCP57520.1"/>
    </source>
</evidence>
<sequence length="199" mass="21882">MPSDATDSFIHIARRNQLVECAIEVIAEDGLAQASTVRIARRAKVSRGVLTYHFHDRAELLDQVITRVYDLGVEFIQPLMAETESPRDALRVFLSGSVSLYAAYPQHLAALTEIFAGERGRDNAQRHRQEESDLAEILRAGQDQGQFRQFDVAVMCETIRRALDGALKHVSGGGAAEPYAAELVTIFDAATRSEGTHGS</sequence>
<dbReference type="SUPFAM" id="SSF46689">
    <property type="entry name" value="Homeodomain-like"/>
    <property type="match status" value="1"/>
</dbReference>
<dbReference type="InterPro" id="IPR001647">
    <property type="entry name" value="HTH_TetR"/>
</dbReference>
<gene>
    <name evidence="6" type="ORF">EV191_1011477</name>
</gene>
<dbReference type="EMBL" id="SLXQ01000001">
    <property type="protein sequence ID" value="TCP57520.1"/>
    <property type="molecule type" value="Genomic_DNA"/>
</dbReference>
<dbReference type="Proteomes" id="UP000294911">
    <property type="component" value="Unassembled WGS sequence"/>
</dbReference>